<proteinExistence type="predicted"/>
<evidence type="ECO:0000259" key="1">
    <source>
        <dbReference type="PROSITE" id="PS50819"/>
    </source>
</evidence>
<name>A0A9Y1BIW8_9ARCH</name>
<dbReference type="PROSITE" id="PS50819">
    <property type="entry name" value="INTEIN_ENDONUCLEASE"/>
    <property type="match status" value="1"/>
</dbReference>
<feature type="domain" description="DOD-type homing endonuclease" evidence="1">
    <location>
        <begin position="97"/>
        <end position="155"/>
    </location>
</feature>
<gene>
    <name evidence="2" type="ORF">K9W45_08675</name>
</gene>
<dbReference type="Proteomes" id="UP001201020">
    <property type="component" value="Chromosome"/>
</dbReference>
<organism evidence="2">
    <name type="scientific">Candidatus Heimdallarchaeum aukensis</name>
    <dbReference type="NCBI Taxonomy" id="2876573"/>
    <lineage>
        <taxon>Archaea</taxon>
        <taxon>Promethearchaeati</taxon>
        <taxon>Candidatus Heimdallarchaeota</taxon>
        <taxon>Candidatus Heimdallarchaeia (ex Rinke et al. 2021) (nom. nud.)</taxon>
        <taxon>Candidatus Heimdallarchaeales</taxon>
        <taxon>Candidatus Heimdallarchaeaceae</taxon>
        <taxon>Candidatus Heimdallarchaeum</taxon>
    </lineage>
</organism>
<accession>A0A9Y1BIW8</accession>
<dbReference type="InterPro" id="IPR027434">
    <property type="entry name" value="Homing_endonucl"/>
</dbReference>
<dbReference type="InterPro" id="IPR004042">
    <property type="entry name" value="Intein_endonuc_central"/>
</dbReference>
<dbReference type="SUPFAM" id="SSF55608">
    <property type="entry name" value="Homing endonucleases"/>
    <property type="match status" value="1"/>
</dbReference>
<sequence>MFLSPDLSYLVGALRDGSVYYYSRNRSYYTLFYQKYRSWLVHSIGKRITRLFGLNYSIDEYKRGHYRLRISSKRLYSLWIDQFGFPREGETQLHWDVPRLILDSDLLTQSYFLRAFFDTEGDVSPSSSSTYYLGLSQKNTTVLYQLKSLLSSFDIKTSSIHLADKKSNTYRFSIVGKEEIFKFRDKIGSEHPVKKEKIDQILLSSD</sequence>
<dbReference type="AlphaFoldDB" id="A0A9Y1BIW8"/>
<dbReference type="EMBL" id="CP084166">
    <property type="protein sequence ID" value="UJG39918.1"/>
    <property type="molecule type" value="Genomic_DNA"/>
</dbReference>
<dbReference type="Pfam" id="PF14528">
    <property type="entry name" value="LAGLIDADG_3"/>
    <property type="match status" value="1"/>
</dbReference>
<dbReference type="Gene3D" id="3.10.28.10">
    <property type="entry name" value="Homing endonucleases"/>
    <property type="match status" value="1"/>
</dbReference>
<reference evidence="2" key="1">
    <citation type="journal article" date="2022" name="Nat. Microbiol.">
        <title>Unique mobile elements and scalable gene flow at the prokaryote-eukaryote boundary revealed by circularized Asgard archaea genomes.</title>
        <authorList>
            <person name="Wu F."/>
            <person name="Speth D.R."/>
            <person name="Philosof A."/>
            <person name="Cremiere A."/>
            <person name="Narayanan A."/>
            <person name="Barco R.A."/>
            <person name="Connon S.A."/>
            <person name="Amend J.P."/>
            <person name="Antoshechkin I.A."/>
            <person name="Orphan V.J."/>
        </authorList>
    </citation>
    <scope>NUCLEOTIDE SEQUENCE</scope>
    <source>
        <strain evidence="2">PM71</strain>
    </source>
</reference>
<evidence type="ECO:0000313" key="2">
    <source>
        <dbReference type="EMBL" id="UJG39918.1"/>
    </source>
</evidence>
<protein>
    <recommendedName>
        <fullName evidence="1">DOD-type homing endonuclease domain-containing protein</fullName>
    </recommendedName>
</protein>
<dbReference type="GO" id="GO:0004519">
    <property type="term" value="F:endonuclease activity"/>
    <property type="evidence" value="ECO:0007669"/>
    <property type="project" value="InterPro"/>
</dbReference>
<dbReference type="InterPro" id="IPR004860">
    <property type="entry name" value="LAGLIDADG_dom"/>
</dbReference>